<dbReference type="EMBL" id="MBTG01000032">
    <property type="protein sequence ID" value="OPH51143.1"/>
    <property type="molecule type" value="Genomic_DNA"/>
</dbReference>
<evidence type="ECO:0000313" key="2">
    <source>
        <dbReference type="EMBL" id="OPH51143.1"/>
    </source>
</evidence>
<keyword evidence="1" id="KW-0812">Transmembrane</keyword>
<reference evidence="3" key="1">
    <citation type="submission" date="2016-07" db="EMBL/GenBank/DDBJ databases">
        <authorList>
            <person name="Florea S."/>
            <person name="Webb J.S."/>
            <person name="Jaromczyk J."/>
            <person name="Schardl C.L."/>
        </authorList>
    </citation>
    <scope>NUCLEOTIDE SEQUENCE [LARGE SCALE GENOMIC DNA]</scope>
    <source>
        <strain evidence="3">CY1</strain>
    </source>
</reference>
<comment type="caution">
    <text evidence="2">The sequence shown here is derived from an EMBL/GenBank/DDBJ whole genome shotgun (WGS) entry which is preliminary data.</text>
</comment>
<sequence>MAVIKEKENSLVTEYDNARVKLRGLLLKPRLIIGAGLLSGIIAMVVHLLIGNQDPFLLFIIPLVIFLYGIH</sequence>
<dbReference type="RefSeq" id="WP_079417222.1">
    <property type="nucleotide sequence ID" value="NZ_MBTG01000032.1"/>
</dbReference>
<evidence type="ECO:0008006" key="4">
    <source>
        <dbReference type="Google" id="ProtNLM"/>
    </source>
</evidence>
<accession>A0A1V4HDA4</accession>
<gene>
    <name evidence="2" type="ORF">BC351_35395</name>
</gene>
<evidence type="ECO:0000313" key="3">
    <source>
        <dbReference type="Proteomes" id="UP000190626"/>
    </source>
</evidence>
<feature type="transmembrane region" description="Helical" evidence="1">
    <location>
        <begin position="55"/>
        <end position="70"/>
    </location>
</feature>
<proteinExistence type="predicted"/>
<dbReference type="Proteomes" id="UP000190626">
    <property type="component" value="Unassembled WGS sequence"/>
</dbReference>
<dbReference type="AlphaFoldDB" id="A0A1V4HDA4"/>
<keyword evidence="1" id="KW-0472">Membrane</keyword>
<keyword evidence="3" id="KW-1185">Reference proteome</keyword>
<organism evidence="2 3">
    <name type="scientific">Paenibacillus ferrarius</name>
    <dbReference type="NCBI Taxonomy" id="1469647"/>
    <lineage>
        <taxon>Bacteria</taxon>
        <taxon>Bacillati</taxon>
        <taxon>Bacillota</taxon>
        <taxon>Bacilli</taxon>
        <taxon>Bacillales</taxon>
        <taxon>Paenibacillaceae</taxon>
        <taxon>Paenibacillus</taxon>
    </lineage>
</organism>
<name>A0A1V4HDA4_9BACL</name>
<evidence type="ECO:0000256" key="1">
    <source>
        <dbReference type="SAM" id="Phobius"/>
    </source>
</evidence>
<feature type="transmembrane region" description="Helical" evidence="1">
    <location>
        <begin position="31"/>
        <end position="49"/>
    </location>
</feature>
<protein>
    <recommendedName>
        <fullName evidence="4">FUSC family protein</fullName>
    </recommendedName>
</protein>
<keyword evidence="1" id="KW-1133">Transmembrane helix</keyword>